<organism evidence="1 2">
    <name type="scientific">Sphaerisporangium melleum</name>
    <dbReference type="NCBI Taxonomy" id="321316"/>
    <lineage>
        <taxon>Bacteria</taxon>
        <taxon>Bacillati</taxon>
        <taxon>Actinomycetota</taxon>
        <taxon>Actinomycetes</taxon>
        <taxon>Streptosporangiales</taxon>
        <taxon>Streptosporangiaceae</taxon>
        <taxon>Sphaerisporangium</taxon>
    </lineage>
</organism>
<name>A0A917R0F8_9ACTN</name>
<reference evidence="1" key="1">
    <citation type="journal article" date="2014" name="Int. J. Syst. Evol. Microbiol.">
        <title>Complete genome sequence of Corynebacterium casei LMG S-19264T (=DSM 44701T), isolated from a smear-ripened cheese.</title>
        <authorList>
            <consortium name="US DOE Joint Genome Institute (JGI-PGF)"/>
            <person name="Walter F."/>
            <person name="Albersmeier A."/>
            <person name="Kalinowski J."/>
            <person name="Ruckert C."/>
        </authorList>
    </citation>
    <scope>NUCLEOTIDE SEQUENCE</scope>
    <source>
        <strain evidence="1">JCM 13064</strain>
    </source>
</reference>
<evidence type="ECO:0000313" key="1">
    <source>
        <dbReference type="EMBL" id="GGK82170.1"/>
    </source>
</evidence>
<comment type="caution">
    <text evidence="1">The sequence shown here is derived from an EMBL/GenBank/DDBJ whole genome shotgun (WGS) entry which is preliminary data.</text>
</comment>
<dbReference type="Proteomes" id="UP000645217">
    <property type="component" value="Unassembled WGS sequence"/>
</dbReference>
<dbReference type="EMBL" id="BMNT01000012">
    <property type="protein sequence ID" value="GGK82170.1"/>
    <property type="molecule type" value="Genomic_DNA"/>
</dbReference>
<protein>
    <recommendedName>
        <fullName evidence="3">IrrE N-terminal-like domain-containing protein</fullName>
    </recommendedName>
</protein>
<proteinExistence type="predicted"/>
<keyword evidence="2" id="KW-1185">Reference proteome</keyword>
<evidence type="ECO:0000313" key="2">
    <source>
        <dbReference type="Proteomes" id="UP000645217"/>
    </source>
</evidence>
<sequence>MNVRKSFRALCEERLRELTVPHPFEITAFCESVSLTRGKPLVLTAAPMTPTADSCPYGLWVGFDHADHIYYEQNTSPLHQAAIILHEVSHILLGHPSDVADLAEMLPDVDPAKVRYWLSRHTGLTVPTTQELQAELFSTLILERATTTRSRSRRTG</sequence>
<accession>A0A917R0F8</accession>
<dbReference type="AlphaFoldDB" id="A0A917R0F8"/>
<reference evidence="1" key="2">
    <citation type="submission" date="2020-09" db="EMBL/GenBank/DDBJ databases">
        <authorList>
            <person name="Sun Q."/>
            <person name="Ohkuma M."/>
        </authorList>
    </citation>
    <scope>NUCLEOTIDE SEQUENCE</scope>
    <source>
        <strain evidence="1">JCM 13064</strain>
    </source>
</reference>
<gene>
    <name evidence="1" type="ORF">GCM10007964_26060</name>
</gene>
<evidence type="ECO:0008006" key="3">
    <source>
        <dbReference type="Google" id="ProtNLM"/>
    </source>
</evidence>